<feature type="transmembrane region" description="Helical" evidence="7">
    <location>
        <begin position="309"/>
        <end position="327"/>
    </location>
</feature>
<dbReference type="Proteomes" id="UP001049176">
    <property type="component" value="Chromosome 2"/>
</dbReference>
<keyword evidence="3" id="KW-0813">Transport</keyword>
<comment type="similarity">
    <text evidence="2">Belongs to the purine-cytosine permease (2.A.39) family.</text>
</comment>
<keyword evidence="5 7" id="KW-1133">Transmembrane helix</keyword>
<keyword evidence="4 7" id="KW-0812">Transmembrane</keyword>
<dbReference type="GeneID" id="66074128"/>
<dbReference type="PANTHER" id="PTHR31806:SF5">
    <property type="entry name" value="PURINE-CYTOSINE PERMEASE FCY21"/>
    <property type="match status" value="1"/>
</dbReference>
<feature type="transmembrane region" description="Helical" evidence="7">
    <location>
        <begin position="146"/>
        <end position="169"/>
    </location>
</feature>
<evidence type="ECO:0000256" key="6">
    <source>
        <dbReference type="ARBA" id="ARBA00023136"/>
    </source>
</evidence>
<evidence type="ECO:0000256" key="1">
    <source>
        <dbReference type="ARBA" id="ARBA00004141"/>
    </source>
</evidence>
<comment type="caution">
    <text evidence="8">The sequence shown here is derived from an EMBL/GenBank/DDBJ whole genome shotgun (WGS) entry which is preliminary data.</text>
</comment>
<keyword evidence="9" id="KW-1185">Reference proteome</keyword>
<proteinExistence type="inferred from homology"/>
<dbReference type="Pfam" id="PF02133">
    <property type="entry name" value="Transp_cyt_pur"/>
    <property type="match status" value="1"/>
</dbReference>
<feature type="transmembrane region" description="Helical" evidence="7">
    <location>
        <begin position="105"/>
        <end position="126"/>
    </location>
</feature>
<feature type="transmembrane region" description="Helical" evidence="7">
    <location>
        <begin position="347"/>
        <end position="363"/>
    </location>
</feature>
<protein>
    <recommendedName>
        <fullName evidence="10">Cytosine-purine permease</fullName>
    </recommendedName>
</protein>
<evidence type="ECO:0008006" key="10">
    <source>
        <dbReference type="Google" id="ProtNLM"/>
    </source>
</evidence>
<sequence>MVQCRFSFGYYGAMLPAAFNVLSMIGFLVLSCITGGQLLAAVFPNLNDTLGIVIIALISLGISFCGYQVLHWFETYAWMPNAVIYISLLAVGGKNLTLRPEIAAPTAAAIVSYGTSVGASCLSWGTMSADYGVYHRADVPGWKIFLYTYFGVLLSSFPGHVVGAVLAAAAPAVPSWKAGLEDGQNFGNFLAAVLAPVGGFGKFLMVIATLTLPAQSATSMYSFGVSLMSISWVFTKIPRYVYSVIATAVVIPISIVGANRIFQTFQEIVNLTGYWSTSYAAIVLVEHFVFRRYTFSKYKTEFWQTPSKLPVGFAGLIAFGLSFGLIVPSMDQPAHVGQFAERGTGDIGLLTGFFSAGLFYLGLRTLERKIVPGHDA</sequence>
<dbReference type="AlphaFoldDB" id="A0A9P7UZZ0"/>
<name>A0A9P7UZZ0_9AGAR</name>
<reference evidence="8" key="1">
    <citation type="journal article" date="2021" name="Genome Biol. Evol.">
        <title>The assembled and annotated genome of the fairy-ring fungus Marasmius oreades.</title>
        <authorList>
            <person name="Hiltunen M."/>
            <person name="Ament-Velasquez S.L."/>
            <person name="Johannesson H."/>
        </authorList>
    </citation>
    <scope>NUCLEOTIDE SEQUENCE</scope>
    <source>
        <strain evidence="8">03SP1</strain>
    </source>
</reference>
<feature type="transmembrane region" description="Helical" evidence="7">
    <location>
        <begin position="189"/>
        <end position="212"/>
    </location>
</feature>
<evidence type="ECO:0000256" key="4">
    <source>
        <dbReference type="ARBA" id="ARBA00022692"/>
    </source>
</evidence>
<feature type="transmembrane region" description="Helical" evidence="7">
    <location>
        <begin position="76"/>
        <end position="93"/>
    </location>
</feature>
<evidence type="ECO:0000256" key="3">
    <source>
        <dbReference type="ARBA" id="ARBA00022448"/>
    </source>
</evidence>
<dbReference type="EMBL" id="CM032182">
    <property type="protein sequence ID" value="KAG7097732.1"/>
    <property type="molecule type" value="Genomic_DNA"/>
</dbReference>
<feature type="transmembrane region" description="Helical" evidence="7">
    <location>
        <begin position="218"/>
        <end position="234"/>
    </location>
</feature>
<dbReference type="KEGG" id="more:E1B28_005052"/>
<dbReference type="OrthoDB" id="2116389at2759"/>
<evidence type="ECO:0000256" key="7">
    <source>
        <dbReference type="SAM" id="Phobius"/>
    </source>
</evidence>
<feature type="transmembrane region" description="Helical" evidence="7">
    <location>
        <begin position="268"/>
        <end position="289"/>
    </location>
</feature>
<organism evidence="8 9">
    <name type="scientific">Marasmius oreades</name>
    <name type="common">fairy-ring Marasmius</name>
    <dbReference type="NCBI Taxonomy" id="181124"/>
    <lineage>
        <taxon>Eukaryota</taxon>
        <taxon>Fungi</taxon>
        <taxon>Dikarya</taxon>
        <taxon>Basidiomycota</taxon>
        <taxon>Agaricomycotina</taxon>
        <taxon>Agaricomycetes</taxon>
        <taxon>Agaricomycetidae</taxon>
        <taxon>Agaricales</taxon>
        <taxon>Marasmiineae</taxon>
        <taxon>Marasmiaceae</taxon>
        <taxon>Marasmius</taxon>
    </lineage>
</organism>
<evidence type="ECO:0000313" key="8">
    <source>
        <dbReference type="EMBL" id="KAG7097732.1"/>
    </source>
</evidence>
<evidence type="ECO:0000313" key="9">
    <source>
        <dbReference type="Proteomes" id="UP001049176"/>
    </source>
</evidence>
<feature type="transmembrane region" description="Helical" evidence="7">
    <location>
        <begin position="241"/>
        <end position="262"/>
    </location>
</feature>
<dbReference type="GO" id="GO:0022857">
    <property type="term" value="F:transmembrane transporter activity"/>
    <property type="evidence" value="ECO:0007669"/>
    <property type="project" value="InterPro"/>
</dbReference>
<dbReference type="InterPro" id="IPR026030">
    <property type="entry name" value="Pur-cyt_permease_Fcy2/21/22"/>
</dbReference>
<gene>
    <name evidence="8" type="ORF">E1B28_005052</name>
</gene>
<dbReference type="RefSeq" id="XP_043014202.1">
    <property type="nucleotide sequence ID" value="XM_043149596.1"/>
</dbReference>
<evidence type="ECO:0000256" key="5">
    <source>
        <dbReference type="ARBA" id="ARBA00022989"/>
    </source>
</evidence>
<dbReference type="PANTHER" id="PTHR31806">
    <property type="entry name" value="PURINE-CYTOSINE PERMEASE FCY2-RELATED"/>
    <property type="match status" value="1"/>
</dbReference>
<dbReference type="PROSITE" id="PS51257">
    <property type="entry name" value="PROKAR_LIPOPROTEIN"/>
    <property type="match status" value="1"/>
</dbReference>
<dbReference type="InterPro" id="IPR001248">
    <property type="entry name" value="Pur-cyt_permease"/>
</dbReference>
<comment type="subcellular location">
    <subcellularLocation>
        <location evidence="1">Membrane</location>
        <topology evidence="1">Multi-pass membrane protein</topology>
    </subcellularLocation>
</comment>
<keyword evidence="6 7" id="KW-0472">Membrane</keyword>
<accession>A0A9P7UZZ0</accession>
<evidence type="ECO:0000256" key="2">
    <source>
        <dbReference type="ARBA" id="ARBA00008974"/>
    </source>
</evidence>
<dbReference type="GO" id="GO:0005886">
    <property type="term" value="C:plasma membrane"/>
    <property type="evidence" value="ECO:0007669"/>
    <property type="project" value="TreeGrafter"/>
</dbReference>
<feature type="transmembrane region" description="Helical" evidence="7">
    <location>
        <begin position="50"/>
        <end position="70"/>
    </location>
</feature>
<dbReference type="Gene3D" id="1.10.4160.10">
    <property type="entry name" value="Hydantoin permease"/>
    <property type="match status" value="1"/>
</dbReference>
<feature type="transmembrane region" description="Helical" evidence="7">
    <location>
        <begin position="17"/>
        <end position="43"/>
    </location>
</feature>